<name>A0AA88L4G7_ARTSF</name>
<dbReference type="PANTHER" id="PTHR10856">
    <property type="entry name" value="CORONIN"/>
    <property type="match status" value="1"/>
</dbReference>
<evidence type="ECO:0000313" key="8">
    <source>
        <dbReference type="EMBL" id="KAK2716337.1"/>
    </source>
</evidence>
<dbReference type="InterPro" id="IPR015505">
    <property type="entry name" value="Coronin"/>
</dbReference>
<comment type="similarity">
    <text evidence="2">Belongs to the WD repeat coronin family.</text>
</comment>
<evidence type="ECO:0000256" key="2">
    <source>
        <dbReference type="ARBA" id="ARBA00009482"/>
    </source>
</evidence>
<dbReference type="GO" id="GO:0005737">
    <property type="term" value="C:cytoplasm"/>
    <property type="evidence" value="ECO:0007669"/>
    <property type="project" value="UniProtKB-SubCell"/>
</dbReference>
<dbReference type="GO" id="GO:0003779">
    <property type="term" value="F:actin binding"/>
    <property type="evidence" value="ECO:0007669"/>
    <property type="project" value="UniProtKB-KW"/>
</dbReference>
<dbReference type="InterPro" id="IPR015048">
    <property type="entry name" value="DUF1899"/>
</dbReference>
<dbReference type="InterPro" id="IPR015943">
    <property type="entry name" value="WD40/YVTN_repeat-like_dom_sf"/>
</dbReference>
<dbReference type="Pfam" id="PF08953">
    <property type="entry name" value="DUF1899"/>
    <property type="match status" value="1"/>
</dbReference>
<dbReference type="Gene3D" id="2.130.10.10">
    <property type="entry name" value="YVTN repeat-like/Quinoprotein amine dehydrogenase"/>
    <property type="match status" value="1"/>
</dbReference>
<keyword evidence="5" id="KW-0677">Repeat</keyword>
<keyword evidence="9" id="KW-1185">Reference proteome</keyword>
<protein>
    <recommendedName>
        <fullName evidence="7">DUF1899 domain-containing protein</fullName>
    </recommendedName>
</protein>
<dbReference type="PANTHER" id="PTHR10856:SF20">
    <property type="entry name" value="CORONIN-7"/>
    <property type="match status" value="1"/>
</dbReference>
<evidence type="ECO:0000256" key="5">
    <source>
        <dbReference type="ARBA" id="ARBA00022737"/>
    </source>
</evidence>
<evidence type="ECO:0000256" key="6">
    <source>
        <dbReference type="ARBA" id="ARBA00023203"/>
    </source>
</evidence>
<dbReference type="AlphaFoldDB" id="A0AA88L4G7"/>
<dbReference type="SMART" id="SM01166">
    <property type="entry name" value="DUF1899"/>
    <property type="match status" value="1"/>
</dbReference>
<proteinExistence type="inferred from homology"/>
<dbReference type="EMBL" id="JAVRJZ010000012">
    <property type="protein sequence ID" value="KAK2716337.1"/>
    <property type="molecule type" value="Genomic_DNA"/>
</dbReference>
<evidence type="ECO:0000256" key="3">
    <source>
        <dbReference type="ARBA" id="ARBA00022490"/>
    </source>
</evidence>
<comment type="subcellular location">
    <subcellularLocation>
        <location evidence="1">Cytoplasm</location>
    </subcellularLocation>
</comment>
<reference evidence="8" key="1">
    <citation type="submission" date="2023-07" db="EMBL/GenBank/DDBJ databases">
        <title>Chromosome-level genome assembly of Artemia franciscana.</title>
        <authorList>
            <person name="Jo E."/>
        </authorList>
    </citation>
    <scope>NUCLEOTIDE SEQUENCE</scope>
    <source>
        <tissue evidence="8">Whole body</tissue>
    </source>
</reference>
<feature type="domain" description="DUF1899" evidence="7">
    <location>
        <begin position="4"/>
        <end position="65"/>
    </location>
</feature>
<evidence type="ECO:0000313" key="9">
    <source>
        <dbReference type="Proteomes" id="UP001187531"/>
    </source>
</evidence>
<gene>
    <name evidence="8" type="ORF">QYM36_010790</name>
</gene>
<evidence type="ECO:0000256" key="4">
    <source>
        <dbReference type="ARBA" id="ARBA00022574"/>
    </source>
</evidence>
<organism evidence="8 9">
    <name type="scientific">Artemia franciscana</name>
    <name type="common">Brine shrimp</name>
    <name type="synonym">Artemia sanfranciscana</name>
    <dbReference type="NCBI Taxonomy" id="6661"/>
    <lineage>
        <taxon>Eukaryota</taxon>
        <taxon>Metazoa</taxon>
        <taxon>Ecdysozoa</taxon>
        <taxon>Arthropoda</taxon>
        <taxon>Crustacea</taxon>
        <taxon>Branchiopoda</taxon>
        <taxon>Anostraca</taxon>
        <taxon>Artemiidae</taxon>
        <taxon>Artemia</taxon>
    </lineage>
</organism>
<keyword evidence="3" id="KW-0963">Cytoplasm</keyword>
<keyword evidence="6" id="KW-0009">Actin-binding</keyword>
<sequence>MAWRFKPSKYKNAAPKAAKSEEWIKDVSVETYQINGSPITCSAKFMAFNVDAGGTISVLPLDYKGRVPKLHPHIFAHADVVTAMGFSPFDDGLLATGSHDSLHSLDDPDVKAAK</sequence>
<comment type="caution">
    <text evidence="8">The sequence shown here is derived from an EMBL/GenBank/DDBJ whole genome shotgun (WGS) entry which is preliminary data.</text>
</comment>
<dbReference type="Proteomes" id="UP001187531">
    <property type="component" value="Unassembled WGS sequence"/>
</dbReference>
<evidence type="ECO:0000256" key="1">
    <source>
        <dbReference type="ARBA" id="ARBA00004496"/>
    </source>
</evidence>
<evidence type="ECO:0000259" key="7">
    <source>
        <dbReference type="SMART" id="SM01166"/>
    </source>
</evidence>
<accession>A0AA88L4G7</accession>
<keyword evidence="4" id="KW-0853">WD repeat</keyword>